<dbReference type="KEGG" id="asag:FGM00_15700"/>
<dbReference type="PANTHER" id="PTHR11712">
    <property type="entry name" value="POLYKETIDE SYNTHASE-RELATED"/>
    <property type="match status" value="1"/>
</dbReference>
<protein>
    <submittedName>
        <fullName evidence="3">3-oxoacyl-ACP synthase</fullName>
    </submittedName>
</protein>
<evidence type="ECO:0000313" key="4">
    <source>
        <dbReference type="Proteomes" id="UP000310017"/>
    </source>
</evidence>
<organism evidence="3 4">
    <name type="scientific">Aggregatimonas sangjinii</name>
    <dbReference type="NCBI Taxonomy" id="2583587"/>
    <lineage>
        <taxon>Bacteria</taxon>
        <taxon>Pseudomonadati</taxon>
        <taxon>Bacteroidota</taxon>
        <taxon>Flavobacteriia</taxon>
        <taxon>Flavobacteriales</taxon>
        <taxon>Flavobacteriaceae</taxon>
        <taxon>Aggregatimonas</taxon>
    </lineage>
</organism>
<dbReference type="PANTHER" id="PTHR11712:SF336">
    <property type="entry name" value="3-OXOACYL-[ACYL-CARRIER-PROTEIN] SYNTHASE, MITOCHONDRIAL"/>
    <property type="match status" value="1"/>
</dbReference>
<dbReference type="Pfam" id="PF00109">
    <property type="entry name" value="ketoacyl-synt"/>
    <property type="match status" value="1"/>
</dbReference>
<feature type="domain" description="Beta-ketoacyl synthase-like N-terminal" evidence="2">
    <location>
        <begin position="45"/>
        <end position="217"/>
    </location>
</feature>
<reference evidence="3 4" key="1">
    <citation type="submission" date="2019-05" db="EMBL/GenBank/DDBJ databases">
        <title>Genome sequencing of F202Z8.</title>
        <authorList>
            <person name="Kwon Y.M."/>
        </authorList>
    </citation>
    <scope>NUCLEOTIDE SEQUENCE [LARGE SCALE GENOMIC DNA]</scope>
    <source>
        <strain evidence="3 4">F202Z8</strain>
    </source>
</reference>
<evidence type="ECO:0000259" key="2">
    <source>
        <dbReference type="Pfam" id="PF00109"/>
    </source>
</evidence>
<dbReference type="GO" id="GO:0006633">
    <property type="term" value="P:fatty acid biosynthetic process"/>
    <property type="evidence" value="ECO:0007669"/>
    <property type="project" value="TreeGrafter"/>
</dbReference>
<dbReference type="AlphaFoldDB" id="A0A5B7SWY8"/>
<dbReference type="InterPro" id="IPR014030">
    <property type="entry name" value="Ketoacyl_synth_N"/>
</dbReference>
<proteinExistence type="predicted"/>
<gene>
    <name evidence="3" type="ORF">FGM00_15700</name>
</gene>
<evidence type="ECO:0000313" key="3">
    <source>
        <dbReference type="EMBL" id="QCX01481.1"/>
    </source>
</evidence>
<evidence type="ECO:0000256" key="1">
    <source>
        <dbReference type="ARBA" id="ARBA00022679"/>
    </source>
</evidence>
<dbReference type="GO" id="GO:0005829">
    <property type="term" value="C:cytosol"/>
    <property type="evidence" value="ECO:0007669"/>
    <property type="project" value="TreeGrafter"/>
</dbReference>
<keyword evidence="4" id="KW-1185">Reference proteome</keyword>
<accession>A0A5B7SWY8</accession>
<keyword evidence="1" id="KW-0808">Transferase</keyword>
<dbReference type="InterPro" id="IPR000794">
    <property type="entry name" value="Beta-ketoacyl_synthase"/>
</dbReference>
<dbReference type="GO" id="GO:0004315">
    <property type="term" value="F:3-oxoacyl-[acyl-carrier-protein] synthase activity"/>
    <property type="evidence" value="ECO:0007669"/>
    <property type="project" value="TreeGrafter"/>
</dbReference>
<dbReference type="Gene3D" id="3.40.47.10">
    <property type="match status" value="1"/>
</dbReference>
<dbReference type="SUPFAM" id="SSF53901">
    <property type="entry name" value="Thiolase-like"/>
    <property type="match status" value="1"/>
</dbReference>
<dbReference type="RefSeq" id="WP_138853818.1">
    <property type="nucleotide sequence ID" value="NZ_CP040710.1"/>
</dbReference>
<dbReference type="EMBL" id="CP040710">
    <property type="protein sequence ID" value="QCX01481.1"/>
    <property type="molecule type" value="Genomic_DNA"/>
</dbReference>
<dbReference type="OrthoDB" id="1404523at2"/>
<sequence length="354" mass="39112">MKKIYINSVGSVSPQKTFDNSDFLEEVVYHDTNVMKVIDPNYKDYIPPAAARRMAKGIKMSTVASRTALNEAGLENVDAIMVGTGLGCIGDSAKFVGDIIDNNEQFLTPTRFIQSSHNTVSGQIALAIGCTGYNFTYVNASVSFESCLIDAILQLRTNEARNMLVGGVDEIADHHVRSHQLIQHIKNEPVAAQKLLESDTKGCITSEGANFFVLSDEKQPTTYAELVAVKTFNTLSKDRLAIVVSDFLSENDMGPEEVDMVILGNNGDVDFDGYYSILSEGMFENTCQLYYKHLSGEFDTAASFAFWLGAKILKSQSIPEAVKLNSIVPDRLKNILLYNQYRGENHTLTLLRQC</sequence>
<dbReference type="InterPro" id="IPR016039">
    <property type="entry name" value="Thiolase-like"/>
</dbReference>
<name>A0A5B7SWY8_9FLAO</name>
<dbReference type="Proteomes" id="UP000310017">
    <property type="component" value="Chromosome"/>
</dbReference>